<accession>A0A075A721</accession>
<reference evidence="1 2" key="1">
    <citation type="submission" date="2013-11" db="EMBL/GenBank/DDBJ databases">
        <title>Opisthorchis viverrini - life in the bile duct.</title>
        <authorList>
            <person name="Young N.D."/>
            <person name="Nagarajan N."/>
            <person name="Lin S.J."/>
            <person name="Korhonen P.K."/>
            <person name="Jex A.R."/>
            <person name="Hall R.S."/>
            <person name="Safavi-Hemami H."/>
            <person name="Kaewkong W."/>
            <person name="Bertrand D."/>
            <person name="Gao S."/>
            <person name="Seet Q."/>
            <person name="Wongkham S."/>
            <person name="Teh B.T."/>
            <person name="Wongkham C."/>
            <person name="Intapan P.M."/>
            <person name="Maleewong W."/>
            <person name="Yang X."/>
            <person name="Hu M."/>
            <person name="Wang Z."/>
            <person name="Hofmann A."/>
            <person name="Sternberg P.W."/>
            <person name="Tan P."/>
            <person name="Wang J."/>
            <person name="Gasser R.B."/>
        </authorList>
    </citation>
    <scope>NUCLEOTIDE SEQUENCE [LARGE SCALE GENOMIC DNA]</scope>
</reference>
<gene>
    <name evidence="1" type="ORF">T265_12434</name>
</gene>
<organism evidence="1 2">
    <name type="scientific">Opisthorchis viverrini</name>
    <name type="common">Southeast Asian liver fluke</name>
    <dbReference type="NCBI Taxonomy" id="6198"/>
    <lineage>
        <taxon>Eukaryota</taxon>
        <taxon>Metazoa</taxon>
        <taxon>Spiralia</taxon>
        <taxon>Lophotrochozoa</taxon>
        <taxon>Platyhelminthes</taxon>
        <taxon>Trematoda</taxon>
        <taxon>Digenea</taxon>
        <taxon>Opisthorchiida</taxon>
        <taxon>Opisthorchiata</taxon>
        <taxon>Opisthorchiidae</taxon>
        <taxon>Opisthorchis</taxon>
    </lineage>
</organism>
<protein>
    <submittedName>
        <fullName evidence="1">Uncharacterized protein</fullName>
    </submittedName>
</protein>
<dbReference type="Proteomes" id="UP000054324">
    <property type="component" value="Unassembled WGS sequence"/>
</dbReference>
<feature type="non-terminal residue" evidence="1">
    <location>
        <position position="1"/>
    </location>
</feature>
<proteinExistence type="predicted"/>
<dbReference type="EMBL" id="KL596619">
    <property type="protein sequence ID" value="KER34147.1"/>
    <property type="molecule type" value="Genomic_DNA"/>
</dbReference>
<keyword evidence="2" id="KW-1185">Reference proteome</keyword>
<evidence type="ECO:0000313" key="1">
    <source>
        <dbReference type="EMBL" id="KER34147.1"/>
    </source>
</evidence>
<evidence type="ECO:0000313" key="2">
    <source>
        <dbReference type="Proteomes" id="UP000054324"/>
    </source>
</evidence>
<dbReference type="CTD" id="20326602"/>
<dbReference type="AlphaFoldDB" id="A0A075A721"/>
<dbReference type="GeneID" id="20326602"/>
<dbReference type="RefSeq" id="XP_009162114.1">
    <property type="nucleotide sequence ID" value="XM_009163850.1"/>
</dbReference>
<sequence length="86" mass="9921">ARVSENIDKIVNHRVSIVELQHPRPSARSTRRKSAIWISRRLRVSDKEKLQEIQETALENSGLGDLSEMRDKEICTSQRELLLQNG</sequence>
<name>A0A075A721_OPIVI</name>
<dbReference type="KEGG" id="ovi:T265_12434"/>